<sequence length="342" mass="36748">MSSPTRRKHHHVTRAIRLFSHRRAGGTACGAHRRCRQRRPPCRRNHRHDRTLHPPGHRRPPSGHDPRLPGRTHQPPRRSRTVLDGKHILVTGVVTTDSIAFAVARRAQQLGAEVLLTGLPRDLDRARAAAAQLTGDIDVIPFDATASHDTARLTATIAERWERLDGALHAIAFAPADALEGPLLNARPEGIGLAFQTSTVSLAALAAAVNRLAPPSGASLVGLDFDASAAWPVYNWMGVCKAGLESLNRYLARDLGPAGIRVNLVAAGPIHTRAATGIPGFEALLDAWATRSPLRWDPADSTPVADAVCFLFSDLARAITGEILHVDGGYHAMAAPLRQQGS</sequence>
<comment type="similarity">
    <text evidence="2">Belongs to the short-chain dehydrogenases/reductases (SDR) family. FabI subfamily.</text>
</comment>
<dbReference type="SUPFAM" id="SSF51735">
    <property type="entry name" value="NAD(P)-binding Rossmann-fold domains"/>
    <property type="match status" value="1"/>
</dbReference>
<dbReference type="Pfam" id="PF13561">
    <property type="entry name" value="adh_short_C2"/>
    <property type="match status" value="1"/>
</dbReference>
<feature type="region of interest" description="Disordered" evidence="8">
    <location>
        <begin position="23"/>
        <end position="79"/>
    </location>
</feature>
<keyword evidence="5 9" id="KW-0560">Oxidoreductase</keyword>
<dbReference type="InterPro" id="IPR036291">
    <property type="entry name" value="NAD(P)-bd_dom_sf"/>
</dbReference>
<dbReference type="PANTHER" id="PTHR43159:SF2">
    <property type="entry name" value="ENOYL-[ACYL-CARRIER-PROTEIN] REDUCTASE [NADH], CHLOROPLASTIC"/>
    <property type="match status" value="1"/>
</dbReference>
<dbReference type="Proteomes" id="UP000674084">
    <property type="component" value="Unassembled WGS sequence"/>
</dbReference>
<keyword evidence="10" id="KW-1185">Reference proteome</keyword>
<keyword evidence="3" id="KW-0444">Lipid biosynthesis</keyword>
<evidence type="ECO:0000256" key="2">
    <source>
        <dbReference type="ARBA" id="ARBA00009233"/>
    </source>
</evidence>
<gene>
    <name evidence="9" type="primary">fabI</name>
    <name evidence="9" type="ORF">KBO27_18010</name>
</gene>
<dbReference type="EC" id="1.3.1.9" evidence="9"/>
<protein>
    <submittedName>
        <fullName evidence="9">Enoyl-ACP reductase FabI</fullName>
        <ecNumber evidence="9">1.3.1.9</ecNumber>
    </submittedName>
</protein>
<proteinExistence type="inferred from homology"/>
<evidence type="ECO:0000313" key="10">
    <source>
        <dbReference type="Proteomes" id="UP000674084"/>
    </source>
</evidence>
<organism evidence="9 10">
    <name type="scientific">Saccharopolyspora endophytica</name>
    <dbReference type="NCBI Taxonomy" id="543886"/>
    <lineage>
        <taxon>Bacteria</taxon>
        <taxon>Bacillati</taxon>
        <taxon>Actinomycetota</taxon>
        <taxon>Actinomycetes</taxon>
        <taxon>Pseudonocardiales</taxon>
        <taxon>Pseudonocardiaceae</taxon>
        <taxon>Saccharopolyspora</taxon>
    </lineage>
</organism>
<evidence type="ECO:0000256" key="5">
    <source>
        <dbReference type="ARBA" id="ARBA00023002"/>
    </source>
</evidence>
<comment type="pathway">
    <text evidence="1">Lipid metabolism.</text>
</comment>
<keyword evidence="6" id="KW-0443">Lipid metabolism</keyword>
<evidence type="ECO:0000256" key="6">
    <source>
        <dbReference type="ARBA" id="ARBA00023098"/>
    </source>
</evidence>
<dbReference type="EMBL" id="JAGPXE010000007">
    <property type="protein sequence ID" value="MBQ0925853.1"/>
    <property type="molecule type" value="Genomic_DNA"/>
</dbReference>
<evidence type="ECO:0000256" key="3">
    <source>
        <dbReference type="ARBA" id="ARBA00022516"/>
    </source>
</evidence>
<dbReference type="Gene3D" id="3.40.50.720">
    <property type="entry name" value="NAD(P)-binding Rossmann-like Domain"/>
    <property type="match status" value="1"/>
</dbReference>
<accession>A0ABS5DHS2</accession>
<keyword evidence="4" id="KW-0276">Fatty acid metabolism</keyword>
<feature type="compositionally biased region" description="Basic residues" evidence="8">
    <location>
        <begin position="31"/>
        <end position="61"/>
    </location>
</feature>
<dbReference type="GO" id="GO:0004318">
    <property type="term" value="F:enoyl-[acyl-carrier-protein] reductase (NADH) activity"/>
    <property type="evidence" value="ECO:0007669"/>
    <property type="project" value="UniProtKB-EC"/>
</dbReference>
<dbReference type="PANTHER" id="PTHR43159">
    <property type="entry name" value="ENOYL-[ACYL-CARRIER-PROTEIN] REDUCTASE"/>
    <property type="match status" value="1"/>
</dbReference>
<dbReference type="InterPro" id="IPR014358">
    <property type="entry name" value="Enoyl-ACP_Rdtase_NADH"/>
</dbReference>
<keyword evidence="7" id="KW-0275">Fatty acid biosynthesis</keyword>
<reference evidence="9 10" key="1">
    <citation type="submission" date="2021-04" db="EMBL/GenBank/DDBJ databases">
        <title>Whole-genome sequencing of Saccharopolyspora endophytica KCTC 19397.</title>
        <authorList>
            <person name="Ay H."/>
            <person name="Saygin H."/>
            <person name="Sahin N."/>
        </authorList>
    </citation>
    <scope>NUCLEOTIDE SEQUENCE [LARGE SCALE GENOMIC DNA]</scope>
    <source>
        <strain evidence="9 10">KCTC 19397</strain>
    </source>
</reference>
<dbReference type="InterPro" id="IPR002347">
    <property type="entry name" value="SDR_fam"/>
</dbReference>
<evidence type="ECO:0000256" key="1">
    <source>
        <dbReference type="ARBA" id="ARBA00005189"/>
    </source>
</evidence>
<dbReference type="NCBIfam" id="NF005908">
    <property type="entry name" value="PRK07889.1"/>
    <property type="match status" value="1"/>
</dbReference>
<comment type="caution">
    <text evidence="9">The sequence shown here is derived from an EMBL/GenBank/DDBJ whole genome shotgun (WGS) entry which is preliminary data.</text>
</comment>
<dbReference type="PRINTS" id="PR00081">
    <property type="entry name" value="GDHRDH"/>
</dbReference>
<name>A0ABS5DHS2_9PSEU</name>
<evidence type="ECO:0000313" key="9">
    <source>
        <dbReference type="EMBL" id="MBQ0925853.1"/>
    </source>
</evidence>
<evidence type="ECO:0000256" key="4">
    <source>
        <dbReference type="ARBA" id="ARBA00022832"/>
    </source>
</evidence>
<evidence type="ECO:0000256" key="7">
    <source>
        <dbReference type="ARBA" id="ARBA00023160"/>
    </source>
</evidence>
<evidence type="ECO:0000256" key="8">
    <source>
        <dbReference type="SAM" id="MobiDB-lite"/>
    </source>
</evidence>